<keyword evidence="2" id="KW-1185">Reference proteome</keyword>
<gene>
    <name evidence="1" type="ORF">SAMN05216508_1523</name>
</gene>
<dbReference type="RefSeq" id="WP_177207487.1">
    <property type="nucleotide sequence ID" value="NZ_FOWF01000053.1"/>
</dbReference>
<organism evidence="1 2">
    <name type="scientific">Eubacterium pyruvativorans</name>
    <dbReference type="NCBI Taxonomy" id="155865"/>
    <lineage>
        <taxon>Bacteria</taxon>
        <taxon>Bacillati</taxon>
        <taxon>Bacillota</taxon>
        <taxon>Clostridia</taxon>
        <taxon>Eubacteriales</taxon>
        <taxon>Eubacteriaceae</taxon>
        <taxon>Eubacterium</taxon>
    </lineage>
</organism>
<dbReference type="STRING" id="155865.SAMN05216515_1533"/>
<name>A0A1I7IKX3_9FIRM</name>
<evidence type="ECO:0000313" key="1">
    <source>
        <dbReference type="EMBL" id="SFU73589.1"/>
    </source>
</evidence>
<evidence type="ECO:0000313" key="2">
    <source>
        <dbReference type="Proteomes" id="UP000198817"/>
    </source>
</evidence>
<accession>A0A1I7IKX3</accession>
<reference evidence="1 2" key="1">
    <citation type="submission" date="2016-10" db="EMBL/GenBank/DDBJ databases">
        <authorList>
            <person name="de Groot N.N."/>
        </authorList>
    </citation>
    <scope>NUCLEOTIDE SEQUENCE [LARGE SCALE GENOMIC DNA]</scope>
    <source>
        <strain evidence="1 2">KHGC13</strain>
    </source>
</reference>
<protein>
    <recommendedName>
        <fullName evidence="3">Helix-turn-helix domain-containing protein</fullName>
    </recommendedName>
</protein>
<dbReference type="AlphaFoldDB" id="A0A1I7IKX3"/>
<dbReference type="Proteomes" id="UP000198817">
    <property type="component" value="Unassembled WGS sequence"/>
</dbReference>
<dbReference type="EMBL" id="FPBT01000052">
    <property type="protein sequence ID" value="SFU73589.1"/>
    <property type="molecule type" value="Genomic_DNA"/>
</dbReference>
<proteinExistence type="predicted"/>
<sequence length="87" mass="10322">MDNASSSMERRYISSEVRFYTIEDLTRMLGWSENTVQKMFNDPKFPSTDYGKNKVVEAHALIDYFSRKNCKNRNVYWKKGKANARKK</sequence>
<evidence type="ECO:0008006" key="3">
    <source>
        <dbReference type="Google" id="ProtNLM"/>
    </source>
</evidence>